<evidence type="ECO:0000313" key="2">
    <source>
        <dbReference type="EMBL" id="TNN44300.1"/>
    </source>
</evidence>
<evidence type="ECO:0000313" key="3">
    <source>
        <dbReference type="Proteomes" id="UP000314294"/>
    </source>
</evidence>
<dbReference type="OrthoDB" id="10682056at2759"/>
<name>A0A4Z2FTV4_9TELE</name>
<proteinExistence type="predicted"/>
<gene>
    <name evidence="2" type="ORF">EYF80_045499</name>
</gene>
<feature type="transmembrane region" description="Helical" evidence="1">
    <location>
        <begin position="228"/>
        <end position="250"/>
    </location>
</feature>
<dbReference type="EMBL" id="SRLO01000913">
    <property type="protein sequence ID" value="TNN44300.1"/>
    <property type="molecule type" value="Genomic_DNA"/>
</dbReference>
<keyword evidence="1" id="KW-0472">Membrane</keyword>
<organism evidence="2 3">
    <name type="scientific">Liparis tanakae</name>
    <name type="common">Tanaka's snailfish</name>
    <dbReference type="NCBI Taxonomy" id="230148"/>
    <lineage>
        <taxon>Eukaryota</taxon>
        <taxon>Metazoa</taxon>
        <taxon>Chordata</taxon>
        <taxon>Craniata</taxon>
        <taxon>Vertebrata</taxon>
        <taxon>Euteleostomi</taxon>
        <taxon>Actinopterygii</taxon>
        <taxon>Neopterygii</taxon>
        <taxon>Teleostei</taxon>
        <taxon>Neoteleostei</taxon>
        <taxon>Acanthomorphata</taxon>
        <taxon>Eupercaria</taxon>
        <taxon>Perciformes</taxon>
        <taxon>Cottioidei</taxon>
        <taxon>Cottales</taxon>
        <taxon>Liparidae</taxon>
        <taxon>Liparis</taxon>
    </lineage>
</organism>
<keyword evidence="3" id="KW-1185">Reference proteome</keyword>
<comment type="caution">
    <text evidence="2">The sequence shown here is derived from an EMBL/GenBank/DDBJ whole genome shotgun (WGS) entry which is preliminary data.</text>
</comment>
<protein>
    <submittedName>
        <fullName evidence="2">Uncharacterized protein</fullName>
    </submittedName>
</protein>
<dbReference type="AlphaFoldDB" id="A0A4Z2FTV4"/>
<reference evidence="2 3" key="1">
    <citation type="submission" date="2019-03" db="EMBL/GenBank/DDBJ databases">
        <title>First draft genome of Liparis tanakae, snailfish: a comprehensive survey of snailfish specific genes.</title>
        <authorList>
            <person name="Kim W."/>
            <person name="Song I."/>
            <person name="Jeong J.-H."/>
            <person name="Kim D."/>
            <person name="Kim S."/>
            <person name="Ryu S."/>
            <person name="Song J.Y."/>
            <person name="Lee S.K."/>
        </authorList>
    </citation>
    <scope>NUCLEOTIDE SEQUENCE [LARGE SCALE GENOMIC DNA]</scope>
    <source>
        <tissue evidence="2">Muscle</tissue>
    </source>
</reference>
<accession>A0A4Z2FTV4</accession>
<keyword evidence="1" id="KW-1133">Transmembrane helix</keyword>
<keyword evidence="1" id="KW-0812">Transmembrane</keyword>
<dbReference type="Proteomes" id="UP000314294">
    <property type="component" value="Unassembled WGS sequence"/>
</dbReference>
<sequence>MSARYTACRTGSRSNHNGTHVALQVVGLPGLDHVGGVRQAGPLVQMLSLEILAALAASIIRGSSRTLSAPMWWPHCLRMISGVSGMMWRLVLSFSQADVYAFCKQHINTVVGLPGLDHIGGVRQAGPVVQMSPVVEVVDLDLALLGQLDVQHVHGQVELGLGLVEVLLVEGVTGDLGRVHSQHDQRVVVDAEGSDVVTHLLADVTGDLSRVHSQHDQRVVPDAEGSDVVAHLLTALFFASTMFMASVVLVKGRVEGGWRYFLSLKASPAFFAFSTSIEPMGTQPVPWSHLSSKAIMSTGRLNLVLDLLKSFLYRASLAILAELRASTSRGSSWTQRAPMWWPNCLRTSLAILAELRASTSRGSSWTQRAPMWWPNCLRVKSMESISLLNLKVEG</sequence>
<evidence type="ECO:0000256" key="1">
    <source>
        <dbReference type="SAM" id="Phobius"/>
    </source>
</evidence>